<dbReference type="Proteomes" id="UP000237105">
    <property type="component" value="Unassembled WGS sequence"/>
</dbReference>
<dbReference type="OrthoDB" id="1749524at2759"/>
<evidence type="ECO:0000313" key="1">
    <source>
        <dbReference type="EMBL" id="PON43283.1"/>
    </source>
</evidence>
<accession>A0A2P5B3D5</accession>
<organism evidence="1 2">
    <name type="scientific">Parasponia andersonii</name>
    <name type="common">Sponia andersonii</name>
    <dbReference type="NCBI Taxonomy" id="3476"/>
    <lineage>
        <taxon>Eukaryota</taxon>
        <taxon>Viridiplantae</taxon>
        <taxon>Streptophyta</taxon>
        <taxon>Embryophyta</taxon>
        <taxon>Tracheophyta</taxon>
        <taxon>Spermatophyta</taxon>
        <taxon>Magnoliopsida</taxon>
        <taxon>eudicotyledons</taxon>
        <taxon>Gunneridae</taxon>
        <taxon>Pentapetalae</taxon>
        <taxon>rosids</taxon>
        <taxon>fabids</taxon>
        <taxon>Rosales</taxon>
        <taxon>Cannabaceae</taxon>
        <taxon>Parasponia</taxon>
    </lineage>
</organism>
<gene>
    <name evidence="1" type="ORF">PanWU01x14_274810</name>
</gene>
<protein>
    <recommendedName>
        <fullName evidence="3">RNase H type-1 domain-containing protein</fullName>
    </recommendedName>
</protein>
<evidence type="ECO:0008006" key="3">
    <source>
        <dbReference type="Google" id="ProtNLM"/>
    </source>
</evidence>
<dbReference type="EMBL" id="JXTB01000374">
    <property type="protein sequence ID" value="PON43283.1"/>
    <property type="molecule type" value="Genomic_DNA"/>
</dbReference>
<sequence>MKLSIGIAYVESWLFEYKFSNHLNVSSPITTLVMPGWFLPPVGKLKLNIDAAVDGANDVIGLGVVICNYLGFVRGVTTIKTTGHFSLHIAECMAKNVVSAIHSIEPLSVAGPLISDIIDNLSLVGNVSCSFVLEIRTELPIS</sequence>
<keyword evidence="2" id="KW-1185">Reference proteome</keyword>
<evidence type="ECO:0000313" key="2">
    <source>
        <dbReference type="Proteomes" id="UP000237105"/>
    </source>
</evidence>
<comment type="caution">
    <text evidence="1">The sequence shown here is derived from an EMBL/GenBank/DDBJ whole genome shotgun (WGS) entry which is preliminary data.</text>
</comment>
<name>A0A2P5B3D5_PARAD</name>
<proteinExistence type="predicted"/>
<reference evidence="2" key="1">
    <citation type="submission" date="2016-06" db="EMBL/GenBank/DDBJ databases">
        <title>Parallel loss of symbiosis genes in relatives of nitrogen-fixing non-legume Parasponia.</title>
        <authorList>
            <person name="Van Velzen R."/>
            <person name="Holmer R."/>
            <person name="Bu F."/>
            <person name="Rutten L."/>
            <person name="Van Zeijl A."/>
            <person name="Liu W."/>
            <person name="Santuari L."/>
            <person name="Cao Q."/>
            <person name="Sharma T."/>
            <person name="Shen D."/>
            <person name="Roswanjaya Y."/>
            <person name="Wardhani T."/>
            <person name="Kalhor M.S."/>
            <person name="Jansen J."/>
            <person name="Van den Hoogen J."/>
            <person name="Gungor B."/>
            <person name="Hartog M."/>
            <person name="Hontelez J."/>
            <person name="Verver J."/>
            <person name="Yang W.-C."/>
            <person name="Schijlen E."/>
            <person name="Repin R."/>
            <person name="Schilthuizen M."/>
            <person name="Schranz E."/>
            <person name="Heidstra R."/>
            <person name="Miyata K."/>
            <person name="Fedorova E."/>
            <person name="Kohlen W."/>
            <person name="Bisseling T."/>
            <person name="Smit S."/>
            <person name="Geurts R."/>
        </authorList>
    </citation>
    <scope>NUCLEOTIDE SEQUENCE [LARGE SCALE GENOMIC DNA]</scope>
    <source>
        <strain evidence="2">cv. WU1-14</strain>
    </source>
</reference>
<dbReference type="AlphaFoldDB" id="A0A2P5B3D5"/>